<dbReference type="InterPro" id="IPR013792">
    <property type="entry name" value="RNA3'P_cycl/enolpyr_Trfase_a/b"/>
</dbReference>
<dbReference type="PANTHER" id="PTHR21090:SF5">
    <property type="entry name" value="PENTAFUNCTIONAL AROM POLYPEPTIDE"/>
    <property type="match status" value="1"/>
</dbReference>
<evidence type="ECO:0000256" key="3">
    <source>
        <dbReference type="ARBA" id="ARBA00012450"/>
    </source>
</evidence>
<evidence type="ECO:0000256" key="4">
    <source>
        <dbReference type="ARBA" id="ARBA00022605"/>
    </source>
</evidence>
<dbReference type="GO" id="GO:0009423">
    <property type="term" value="P:chorismate biosynthetic process"/>
    <property type="evidence" value="ECO:0007669"/>
    <property type="project" value="UniProtKB-UniPathway"/>
</dbReference>
<evidence type="ECO:0000313" key="9">
    <source>
        <dbReference type="EMBL" id="SVD12419.1"/>
    </source>
</evidence>
<dbReference type="Pfam" id="PF00275">
    <property type="entry name" value="EPSP_synthase"/>
    <property type="match status" value="1"/>
</dbReference>
<evidence type="ECO:0000256" key="7">
    <source>
        <dbReference type="ARBA" id="ARBA00044633"/>
    </source>
</evidence>
<evidence type="ECO:0000256" key="5">
    <source>
        <dbReference type="ARBA" id="ARBA00022679"/>
    </source>
</evidence>
<comment type="catalytic activity">
    <reaction evidence="7">
        <text>3-phosphoshikimate + phosphoenolpyruvate = 5-O-(1-carboxyvinyl)-3-phosphoshikimate + phosphate</text>
        <dbReference type="Rhea" id="RHEA:21256"/>
        <dbReference type="ChEBI" id="CHEBI:43474"/>
        <dbReference type="ChEBI" id="CHEBI:57701"/>
        <dbReference type="ChEBI" id="CHEBI:58702"/>
        <dbReference type="ChEBI" id="CHEBI:145989"/>
        <dbReference type="EC" id="2.5.1.19"/>
    </reaction>
    <physiologicalReaction direction="left-to-right" evidence="7">
        <dbReference type="Rhea" id="RHEA:21257"/>
    </physiologicalReaction>
</comment>
<dbReference type="GO" id="GO:0008652">
    <property type="term" value="P:amino acid biosynthetic process"/>
    <property type="evidence" value="ECO:0007669"/>
    <property type="project" value="UniProtKB-KW"/>
</dbReference>
<dbReference type="SUPFAM" id="SSF55205">
    <property type="entry name" value="EPT/RTPC-like"/>
    <property type="match status" value="1"/>
</dbReference>
<evidence type="ECO:0000256" key="6">
    <source>
        <dbReference type="ARBA" id="ARBA00023141"/>
    </source>
</evidence>
<feature type="non-terminal residue" evidence="9">
    <location>
        <position position="1"/>
    </location>
</feature>
<evidence type="ECO:0000256" key="1">
    <source>
        <dbReference type="ARBA" id="ARBA00004811"/>
    </source>
</evidence>
<feature type="domain" description="Enolpyruvate transferase" evidence="8">
    <location>
        <begin position="3"/>
        <end position="277"/>
    </location>
</feature>
<comment type="pathway">
    <text evidence="1">Metabolic intermediate biosynthesis; chorismate biosynthesis; chorismate from D-erythrose 4-phosphate and phosphoenolpyruvate: step 6/7.</text>
</comment>
<dbReference type="EC" id="2.5.1.19" evidence="3"/>
<dbReference type="InterPro" id="IPR006264">
    <property type="entry name" value="EPSP_synthase"/>
</dbReference>
<protein>
    <recommendedName>
        <fullName evidence="3">3-phosphoshikimate 1-carboxyvinyltransferase</fullName>
        <ecNumber evidence="3">2.5.1.19</ecNumber>
    </recommendedName>
</protein>
<dbReference type="GO" id="GO:0003866">
    <property type="term" value="F:3-phosphoshikimate 1-carboxyvinyltransferase activity"/>
    <property type="evidence" value="ECO:0007669"/>
    <property type="project" value="UniProtKB-EC"/>
</dbReference>
<keyword evidence="4" id="KW-0028">Amino-acid biosynthesis</keyword>
<evidence type="ECO:0000259" key="8">
    <source>
        <dbReference type="Pfam" id="PF00275"/>
    </source>
</evidence>
<dbReference type="CDD" id="cd01556">
    <property type="entry name" value="EPSP_synthase"/>
    <property type="match status" value="1"/>
</dbReference>
<dbReference type="NCBIfam" id="TIGR01356">
    <property type="entry name" value="aroA"/>
    <property type="match status" value="1"/>
</dbReference>
<evidence type="ECO:0000256" key="2">
    <source>
        <dbReference type="ARBA" id="ARBA00009948"/>
    </source>
</evidence>
<organism evidence="9">
    <name type="scientific">marine metagenome</name>
    <dbReference type="NCBI Taxonomy" id="408172"/>
    <lineage>
        <taxon>unclassified sequences</taxon>
        <taxon>metagenomes</taxon>
        <taxon>ecological metagenomes</taxon>
    </lineage>
</organism>
<name>A0A382SR66_9ZZZZ</name>
<proteinExistence type="inferred from homology"/>
<dbReference type="InterPro" id="IPR001986">
    <property type="entry name" value="Enolpyruvate_Tfrase_dom"/>
</dbReference>
<dbReference type="UniPathway" id="UPA00053">
    <property type="reaction ID" value="UER00089"/>
</dbReference>
<comment type="similarity">
    <text evidence="2">Belongs to the EPSP synthase family.</text>
</comment>
<dbReference type="PANTHER" id="PTHR21090">
    <property type="entry name" value="AROM/DEHYDROQUINATE SYNTHASE"/>
    <property type="match status" value="1"/>
</dbReference>
<sequence length="281" mass="30614">RSDNGCLPVVVNARGFKGGKTQIDASKSSQFLTSLMLTAPYTTDGLQIETIGVLKRQYIEITMAVMQAFGVSVDHDDYRVFHIAGGQCYQPREYAIEPDASNASYFFAAAAISGGRVRVDNISINSAQGDIHFVDVLEKMGCTVGRYADAIEVIGPSTLKAVEVDMKEISDTSLTLAAIAPFAEGPVTIRNIEHTRWQETDRIRAMTTELRKLGVEVVERRDGVTISPSKISPAAIDTYEDHRMAMSFSLVGLRAPGIRINNPGCVSKTFPAYFEVLASLP</sequence>
<keyword evidence="6" id="KW-0057">Aromatic amino acid biosynthesis</keyword>
<accession>A0A382SR66</accession>
<gene>
    <name evidence="9" type="ORF">METZ01_LOCUS365273</name>
</gene>
<dbReference type="InterPro" id="IPR036968">
    <property type="entry name" value="Enolpyruvate_Tfrase_sf"/>
</dbReference>
<reference evidence="9" key="1">
    <citation type="submission" date="2018-05" db="EMBL/GenBank/DDBJ databases">
        <authorList>
            <person name="Lanie J.A."/>
            <person name="Ng W.-L."/>
            <person name="Kazmierczak K.M."/>
            <person name="Andrzejewski T.M."/>
            <person name="Davidsen T.M."/>
            <person name="Wayne K.J."/>
            <person name="Tettelin H."/>
            <person name="Glass J.I."/>
            <person name="Rusch D."/>
            <person name="Podicherti R."/>
            <person name="Tsui H.-C.T."/>
            <person name="Winkler M.E."/>
        </authorList>
    </citation>
    <scope>NUCLEOTIDE SEQUENCE</scope>
</reference>
<dbReference type="GO" id="GO:0009073">
    <property type="term" value="P:aromatic amino acid family biosynthetic process"/>
    <property type="evidence" value="ECO:0007669"/>
    <property type="project" value="UniProtKB-KW"/>
</dbReference>
<dbReference type="AlphaFoldDB" id="A0A382SR66"/>
<dbReference type="EMBL" id="UINC01130988">
    <property type="protein sequence ID" value="SVD12419.1"/>
    <property type="molecule type" value="Genomic_DNA"/>
</dbReference>
<dbReference type="Gene3D" id="3.65.10.10">
    <property type="entry name" value="Enolpyruvate transferase domain"/>
    <property type="match status" value="2"/>
</dbReference>
<keyword evidence="5" id="KW-0808">Transferase</keyword>